<feature type="compositionally biased region" description="Basic residues" evidence="1">
    <location>
        <begin position="67"/>
        <end position="76"/>
    </location>
</feature>
<name>M5UHE4_9BACT</name>
<evidence type="ECO:0000313" key="3">
    <source>
        <dbReference type="Proteomes" id="UP000011885"/>
    </source>
</evidence>
<protein>
    <submittedName>
        <fullName evidence="2">Uncharacterized protein</fullName>
    </submittedName>
</protein>
<reference evidence="2 3" key="1">
    <citation type="journal article" date="2013" name="Mar. Genomics">
        <title>Expression of sulfatases in Rhodopirellula baltica and the diversity of sulfatases in the genus Rhodopirellula.</title>
        <authorList>
            <person name="Wegner C.E."/>
            <person name="Richter-Heitmann T."/>
            <person name="Klindworth A."/>
            <person name="Klockow C."/>
            <person name="Richter M."/>
            <person name="Achstetter T."/>
            <person name="Glockner F.O."/>
            <person name="Harder J."/>
        </authorList>
    </citation>
    <scope>NUCLEOTIDE SEQUENCE [LARGE SCALE GENOMIC DNA]</scope>
    <source>
        <strain evidence="2 3">SM41</strain>
    </source>
</reference>
<feature type="compositionally biased region" description="Polar residues" evidence="1">
    <location>
        <begin position="35"/>
        <end position="52"/>
    </location>
</feature>
<feature type="compositionally biased region" description="Polar residues" evidence="1">
    <location>
        <begin position="78"/>
        <end position="88"/>
    </location>
</feature>
<evidence type="ECO:0000256" key="1">
    <source>
        <dbReference type="SAM" id="MobiDB-lite"/>
    </source>
</evidence>
<accession>M5UHE4</accession>
<organism evidence="2 3">
    <name type="scientific">Rhodopirellula sallentina SM41</name>
    <dbReference type="NCBI Taxonomy" id="1263870"/>
    <lineage>
        <taxon>Bacteria</taxon>
        <taxon>Pseudomonadati</taxon>
        <taxon>Planctomycetota</taxon>
        <taxon>Planctomycetia</taxon>
        <taxon>Pirellulales</taxon>
        <taxon>Pirellulaceae</taxon>
        <taxon>Rhodopirellula</taxon>
    </lineage>
</organism>
<dbReference type="AlphaFoldDB" id="M5UHE4"/>
<dbReference type="EMBL" id="ANOH01000101">
    <property type="protein sequence ID" value="EMI57251.1"/>
    <property type="molecule type" value="Genomic_DNA"/>
</dbReference>
<evidence type="ECO:0000313" key="2">
    <source>
        <dbReference type="EMBL" id="EMI57251.1"/>
    </source>
</evidence>
<sequence>MSSGGAPAGPGRDRNFSFAEHTSLLPFAWDDAAETATTLPTGTHSGQHSGQRSGRPAGMGHATANHPARRLPHIKSAHQANLPSTTPP</sequence>
<feature type="region of interest" description="Disordered" evidence="1">
    <location>
        <begin position="35"/>
        <end position="88"/>
    </location>
</feature>
<comment type="caution">
    <text evidence="2">The sequence shown here is derived from an EMBL/GenBank/DDBJ whole genome shotgun (WGS) entry which is preliminary data.</text>
</comment>
<gene>
    <name evidence="2" type="ORF">RSSM_01314</name>
</gene>
<dbReference type="Proteomes" id="UP000011885">
    <property type="component" value="Unassembled WGS sequence"/>
</dbReference>
<keyword evidence="3" id="KW-1185">Reference proteome</keyword>
<proteinExistence type="predicted"/>